<feature type="compositionally biased region" description="Polar residues" evidence="1">
    <location>
        <begin position="239"/>
        <end position="261"/>
    </location>
</feature>
<dbReference type="EMBL" id="PYSW02000040">
    <property type="protein sequence ID" value="KAG2375085.1"/>
    <property type="molecule type" value="Genomic_DNA"/>
</dbReference>
<protein>
    <submittedName>
        <fullName evidence="2">Uncharacterized protein</fullName>
    </submittedName>
</protein>
<feature type="compositionally biased region" description="Low complexity" evidence="1">
    <location>
        <begin position="317"/>
        <end position="329"/>
    </location>
</feature>
<gene>
    <name evidence="2" type="ORF">C9374_010089</name>
</gene>
<evidence type="ECO:0000313" key="3">
    <source>
        <dbReference type="Proteomes" id="UP000816034"/>
    </source>
</evidence>
<dbReference type="AlphaFoldDB" id="A0AA88GGK5"/>
<evidence type="ECO:0000256" key="1">
    <source>
        <dbReference type="SAM" id="MobiDB-lite"/>
    </source>
</evidence>
<evidence type="ECO:0000313" key="2">
    <source>
        <dbReference type="EMBL" id="KAG2375085.1"/>
    </source>
</evidence>
<feature type="compositionally biased region" description="Low complexity" evidence="1">
    <location>
        <begin position="173"/>
        <end position="203"/>
    </location>
</feature>
<reference evidence="2 3" key="1">
    <citation type="journal article" date="2018" name="BMC Genomics">
        <title>The genome of Naegleria lovaniensis, the basis for a comparative approach to unravel pathogenicity factors of the human pathogenic amoeba N. fowleri.</title>
        <authorList>
            <person name="Liechti N."/>
            <person name="Schurch N."/>
            <person name="Bruggmann R."/>
            <person name="Wittwer M."/>
        </authorList>
    </citation>
    <scope>NUCLEOTIDE SEQUENCE [LARGE SCALE GENOMIC DNA]</scope>
    <source>
        <strain evidence="2 3">ATCC 30569</strain>
    </source>
</reference>
<comment type="caution">
    <text evidence="2">The sequence shown here is derived from an EMBL/GenBank/DDBJ whole genome shotgun (WGS) entry which is preliminary data.</text>
</comment>
<feature type="compositionally biased region" description="Low complexity" evidence="1">
    <location>
        <begin position="146"/>
        <end position="163"/>
    </location>
</feature>
<feature type="region of interest" description="Disordered" evidence="1">
    <location>
        <begin position="488"/>
        <end position="511"/>
    </location>
</feature>
<feature type="region of interest" description="Disordered" evidence="1">
    <location>
        <begin position="125"/>
        <end position="329"/>
    </location>
</feature>
<feature type="compositionally biased region" description="Polar residues" evidence="1">
    <location>
        <begin position="280"/>
        <end position="299"/>
    </location>
</feature>
<feature type="compositionally biased region" description="Low complexity" evidence="1">
    <location>
        <begin position="211"/>
        <end position="238"/>
    </location>
</feature>
<dbReference type="Proteomes" id="UP000816034">
    <property type="component" value="Unassembled WGS sequence"/>
</dbReference>
<feature type="region of interest" description="Disordered" evidence="1">
    <location>
        <begin position="536"/>
        <end position="568"/>
    </location>
</feature>
<feature type="compositionally biased region" description="Polar residues" evidence="1">
    <location>
        <begin position="128"/>
        <end position="145"/>
    </location>
</feature>
<keyword evidence="3" id="KW-1185">Reference proteome</keyword>
<organism evidence="2 3">
    <name type="scientific">Naegleria lovaniensis</name>
    <name type="common">Amoeba</name>
    <dbReference type="NCBI Taxonomy" id="51637"/>
    <lineage>
        <taxon>Eukaryota</taxon>
        <taxon>Discoba</taxon>
        <taxon>Heterolobosea</taxon>
        <taxon>Tetramitia</taxon>
        <taxon>Eutetramitia</taxon>
        <taxon>Vahlkampfiidae</taxon>
        <taxon>Naegleria</taxon>
    </lineage>
</organism>
<dbReference type="RefSeq" id="XP_044544259.1">
    <property type="nucleotide sequence ID" value="XM_044685594.1"/>
</dbReference>
<feature type="region of interest" description="Disordered" evidence="1">
    <location>
        <begin position="11"/>
        <end position="109"/>
    </location>
</feature>
<feature type="compositionally biased region" description="Low complexity" evidence="1">
    <location>
        <begin position="64"/>
        <end position="109"/>
    </location>
</feature>
<name>A0AA88GGK5_NAELO</name>
<feature type="compositionally biased region" description="Polar residues" evidence="1">
    <location>
        <begin position="501"/>
        <end position="510"/>
    </location>
</feature>
<sequence length="605" mass="66332">MSTTPVIVRRISNSANSVNNNSSTASSTNNNSNHTDTNASNSPSTPVSTRPRVMRVLSKGSAVNNNNNENTSPSISTTSSNTPSTTNDPTTNGDENSSSTNLSSSGTTPVKRVVKRLVVKKRVEGESTAVSTPQDTESTAAVSTMTATPSTTGGISSSTAVTSQQDENESSPKKSPSTNSSSQSSSNINTTSNQSISTNQVSTPNHLSEQSSVTSGSNENETSSTTTTSTRPLSTRVSELQSKFNSPSITENNSEQNQQPQKRVVRVGVNRNSGKYGNESPVTASPEVSNVNQEDTSNGGVKVRRPTAPRINTGLVNNDTSSTSDSPNSARRVQGIATMLAQNVKLMTPQQLQEQKQQLEKKQVQDRLRPMRPNEILEWYGMDASIAFTHAKDDVKFDENSSIEELKKQYPNISYTDYIYNPIFDEQIASEEVEIDMTPQEILQYNFVVDLMRKKNPNLMTLDPIVFEEEMRNASRRASLTILATKSSNSNLNNSSNQSNHTESVTSTEDVLSREEVGFPIQKCSKNWRYQLKKKKDHSAKNSFREDVASMTPRANAQLSPSSPTTTASSVNPLFDHLYYMPCWKHQIQLEQISKRLALEEIKKI</sequence>
<dbReference type="GeneID" id="68102543"/>
<feature type="compositionally biased region" description="Low complexity" evidence="1">
    <location>
        <begin position="488"/>
        <end position="500"/>
    </location>
</feature>
<accession>A0AA88GGK5</accession>
<feature type="compositionally biased region" description="Low complexity" evidence="1">
    <location>
        <begin position="12"/>
        <end position="42"/>
    </location>
</feature>
<feature type="compositionally biased region" description="Basic and acidic residues" evidence="1">
    <location>
        <begin position="539"/>
        <end position="548"/>
    </location>
</feature>
<proteinExistence type="predicted"/>